<name>A0A975AKC7_9GAMM</name>
<feature type="domain" description="HAMP" evidence="11">
    <location>
        <begin position="290"/>
        <end position="343"/>
    </location>
</feature>
<evidence type="ECO:0000256" key="8">
    <source>
        <dbReference type="SAM" id="Coils"/>
    </source>
</evidence>
<proteinExistence type="inferred from homology"/>
<dbReference type="GO" id="GO:0016020">
    <property type="term" value="C:membrane"/>
    <property type="evidence" value="ECO:0007669"/>
    <property type="project" value="UniProtKB-SubCell"/>
</dbReference>
<dbReference type="GO" id="GO:0006935">
    <property type="term" value="P:chemotaxis"/>
    <property type="evidence" value="ECO:0007669"/>
    <property type="project" value="InterPro"/>
</dbReference>
<keyword evidence="4 9" id="KW-0472">Membrane</keyword>
<dbReference type="PROSITE" id="PS50885">
    <property type="entry name" value="HAMP"/>
    <property type="match status" value="1"/>
</dbReference>
<evidence type="ECO:0000256" key="7">
    <source>
        <dbReference type="PROSITE-ProRule" id="PRU00284"/>
    </source>
</evidence>
<dbReference type="InterPro" id="IPR003660">
    <property type="entry name" value="HAMP_dom"/>
</dbReference>
<keyword evidence="8" id="KW-0175">Coiled coil</keyword>
<dbReference type="InterPro" id="IPR004090">
    <property type="entry name" value="Chemotax_Me-accpt_rcpt"/>
</dbReference>
<gene>
    <name evidence="12" type="ORF">JYB88_13390</name>
</gene>
<keyword evidence="3 9" id="KW-1133">Transmembrane helix</keyword>
<dbReference type="GO" id="GO:0004888">
    <property type="term" value="F:transmembrane signaling receptor activity"/>
    <property type="evidence" value="ECO:0007669"/>
    <property type="project" value="InterPro"/>
</dbReference>
<evidence type="ECO:0000256" key="3">
    <source>
        <dbReference type="ARBA" id="ARBA00022989"/>
    </source>
</evidence>
<evidence type="ECO:0000259" key="10">
    <source>
        <dbReference type="PROSITE" id="PS50111"/>
    </source>
</evidence>
<comment type="subcellular location">
    <subcellularLocation>
        <location evidence="1">Membrane</location>
        <topology evidence="1">Multi-pass membrane protein</topology>
    </subcellularLocation>
</comment>
<dbReference type="InterPro" id="IPR004089">
    <property type="entry name" value="MCPsignal_dom"/>
</dbReference>
<dbReference type="EMBL" id="CP071504">
    <property type="protein sequence ID" value="QSX29207.1"/>
    <property type="molecule type" value="Genomic_DNA"/>
</dbReference>
<dbReference type="Pfam" id="PF00672">
    <property type="entry name" value="HAMP"/>
    <property type="match status" value="1"/>
</dbReference>
<dbReference type="SMART" id="SM00283">
    <property type="entry name" value="MA"/>
    <property type="match status" value="1"/>
</dbReference>
<dbReference type="Proteomes" id="UP000663281">
    <property type="component" value="Chromosome"/>
</dbReference>
<keyword evidence="2 9" id="KW-0812">Transmembrane</keyword>
<evidence type="ECO:0000256" key="9">
    <source>
        <dbReference type="SAM" id="Phobius"/>
    </source>
</evidence>
<dbReference type="CDD" id="cd11386">
    <property type="entry name" value="MCP_signal"/>
    <property type="match status" value="1"/>
</dbReference>
<evidence type="ECO:0000256" key="2">
    <source>
        <dbReference type="ARBA" id="ARBA00022692"/>
    </source>
</evidence>
<dbReference type="SMART" id="SM01358">
    <property type="entry name" value="HBM"/>
    <property type="match status" value="1"/>
</dbReference>
<dbReference type="Pfam" id="PF00015">
    <property type="entry name" value="MCPsignal"/>
    <property type="match status" value="1"/>
</dbReference>
<evidence type="ECO:0000313" key="12">
    <source>
        <dbReference type="EMBL" id="QSX29207.1"/>
    </source>
</evidence>
<dbReference type="AlphaFoldDB" id="A0A975AKC7"/>
<evidence type="ECO:0000259" key="11">
    <source>
        <dbReference type="PROSITE" id="PS50885"/>
    </source>
</evidence>
<dbReference type="KEGG" id="scyp:JYB88_13390"/>
<reference evidence="12 13" key="1">
    <citation type="submission" date="2021-03" db="EMBL/GenBank/DDBJ databases">
        <title>Novel species identification of genus Shewanella.</title>
        <authorList>
            <person name="Liu G."/>
            <person name="Zhang Q."/>
        </authorList>
    </citation>
    <scope>NUCLEOTIDE SEQUENCE [LARGE SCALE GENOMIC DNA]</scope>
    <source>
        <strain evidence="12 13">FJAT-53726</strain>
    </source>
</reference>
<accession>A0A975AKC7</accession>
<dbReference type="PANTHER" id="PTHR32089:SF119">
    <property type="entry name" value="METHYL-ACCEPTING CHEMOTAXIS PROTEIN CTPL"/>
    <property type="match status" value="1"/>
</dbReference>
<dbReference type="PANTHER" id="PTHR32089">
    <property type="entry name" value="METHYL-ACCEPTING CHEMOTAXIS PROTEIN MCPB"/>
    <property type="match status" value="1"/>
</dbReference>
<evidence type="ECO:0000256" key="1">
    <source>
        <dbReference type="ARBA" id="ARBA00004141"/>
    </source>
</evidence>
<dbReference type="PRINTS" id="PR00260">
    <property type="entry name" value="CHEMTRNSDUCR"/>
</dbReference>
<evidence type="ECO:0000256" key="5">
    <source>
        <dbReference type="ARBA" id="ARBA00023224"/>
    </source>
</evidence>
<dbReference type="PROSITE" id="PS50111">
    <property type="entry name" value="CHEMOTAXIS_TRANSDUC_2"/>
    <property type="match status" value="1"/>
</dbReference>
<dbReference type="RefSeq" id="WP_207324418.1">
    <property type="nucleotide sequence ID" value="NZ_CP071504.1"/>
</dbReference>
<dbReference type="SUPFAM" id="SSF58104">
    <property type="entry name" value="Methyl-accepting chemotaxis protein (MCP) signaling domain"/>
    <property type="match status" value="1"/>
</dbReference>
<dbReference type="SMART" id="SM00304">
    <property type="entry name" value="HAMP"/>
    <property type="match status" value="1"/>
</dbReference>
<evidence type="ECO:0000313" key="13">
    <source>
        <dbReference type="Proteomes" id="UP000663281"/>
    </source>
</evidence>
<dbReference type="Gene3D" id="1.10.287.950">
    <property type="entry name" value="Methyl-accepting chemotaxis protein"/>
    <property type="match status" value="1"/>
</dbReference>
<feature type="coiled-coil region" evidence="8">
    <location>
        <begin position="28"/>
        <end position="88"/>
    </location>
</feature>
<protein>
    <submittedName>
        <fullName evidence="12">Methyl-accepting chemotaxis protein</fullName>
    </submittedName>
</protein>
<keyword evidence="13" id="KW-1185">Reference proteome</keyword>
<feature type="transmembrane region" description="Helical" evidence="9">
    <location>
        <begin position="269"/>
        <end position="289"/>
    </location>
</feature>
<dbReference type="FunFam" id="1.10.287.950:FF:000001">
    <property type="entry name" value="Methyl-accepting chemotaxis sensory transducer"/>
    <property type="match status" value="1"/>
</dbReference>
<evidence type="ECO:0000256" key="6">
    <source>
        <dbReference type="ARBA" id="ARBA00029447"/>
    </source>
</evidence>
<dbReference type="CDD" id="cd06225">
    <property type="entry name" value="HAMP"/>
    <property type="match status" value="1"/>
</dbReference>
<feature type="domain" description="Methyl-accepting transducer" evidence="10">
    <location>
        <begin position="348"/>
        <end position="584"/>
    </location>
</feature>
<organism evidence="12 13">
    <name type="scientific">Shewanella cyperi</name>
    <dbReference type="NCBI Taxonomy" id="2814292"/>
    <lineage>
        <taxon>Bacteria</taxon>
        <taxon>Pseudomonadati</taxon>
        <taxon>Pseudomonadota</taxon>
        <taxon>Gammaproteobacteria</taxon>
        <taxon>Alteromonadales</taxon>
        <taxon>Shewanellaceae</taxon>
        <taxon>Shewanella</taxon>
    </lineage>
</organism>
<dbReference type="GO" id="GO:0007165">
    <property type="term" value="P:signal transduction"/>
    <property type="evidence" value="ECO:0007669"/>
    <property type="project" value="UniProtKB-KW"/>
</dbReference>
<dbReference type="InterPro" id="IPR032255">
    <property type="entry name" value="HBM"/>
</dbReference>
<comment type="similarity">
    <text evidence="6">Belongs to the methyl-accepting chemotaxis (MCP) protein family.</text>
</comment>
<evidence type="ECO:0000256" key="4">
    <source>
        <dbReference type="ARBA" id="ARBA00023136"/>
    </source>
</evidence>
<sequence>MLIRQKLLLSATLSVAALVAMLGLQLYAGGQQEELAEAAQQVIELEKDILILRKDEKDFLSRLDLKYVEDHARHGAELQQKLEQVEEKFLEYRMPRSAIDSFEHAIDEYLATFKQVVALQQEIGLTPKTGLYGNLRQAVHDVESLVEEHNRPELLAAMLQLRRNEKDFMLRRDMSYMDKFDANVAKFNQTLSAAGLEGGVESRIRELMGNYQRDFKALVNKEQAFGLGKEDGAIGKLRAAVSRAEAASTELGQLASAEIAAAKQSAVRWGFVIFGLILVIVAVTTYRIIQSVITPVTRINQVITEIGRNKDLTRRCDESGGDEMAEIAVHFNEMLDIIRKLIDQVVESVTIVNQSCTSLSSNAAAASDGVMRQLNETDMVATAITEMGATIDEIAKNTELAAERAGHTHENAQSGQREVVQTIDKIQSLARQLNESAKVVAELERDSSTIGSVLDVIRGIAEQTNLLALNAAIEAARAGEQGRGFAVVADEVRSLAMRTQESTEEIAGIIQTLQSRTRSIVQLMEASQRQGTESAEQAASAGALLEQINQDVTNIMDMSTQIAAAIEEQSSVAAEVNKNVVIIRDIAEMSSEAAMNNARASDEVRDRAALLQKAVSQFRT</sequence>
<keyword evidence="5 7" id="KW-0807">Transducer</keyword>